<sequence>MRWDRRSPAPTAEQIQQKIEEEKGVFDRTPIITPETTPKVTAKVGSVEAERESVELTERKSEPPKSAYVVLDVGKKKKEDILAAKNDEDDDSGSDIFSDVGTDYNPLSDDGDKSSEEEEENVAPNKSSSKRTRPSEEEDARPAKKHDYFAFSSKPSVEKSTTTTTTPTPTATSQPTTPSTHPSTQMMDLIQTADLTAMAKNVRAQKEESKRQGLVPLQAMGGDYDIDDDLGGEGRWIEDDEEDFIGKKGPKGKGGKKRKR</sequence>
<feature type="compositionally biased region" description="Low complexity" evidence="1">
    <location>
        <begin position="152"/>
        <end position="184"/>
    </location>
</feature>
<feature type="compositionally biased region" description="Basic residues" evidence="1">
    <location>
        <begin position="248"/>
        <end position="260"/>
    </location>
</feature>
<feature type="region of interest" description="Disordered" evidence="1">
    <location>
        <begin position="201"/>
        <end position="260"/>
    </location>
</feature>
<name>A0ABR1FAX8_9ASCO</name>
<dbReference type="EMBL" id="JBBJBU010000001">
    <property type="protein sequence ID" value="KAK7207007.1"/>
    <property type="molecule type" value="Genomic_DNA"/>
</dbReference>
<organism evidence="2 3">
    <name type="scientific">Myxozyma melibiosi</name>
    <dbReference type="NCBI Taxonomy" id="54550"/>
    <lineage>
        <taxon>Eukaryota</taxon>
        <taxon>Fungi</taxon>
        <taxon>Dikarya</taxon>
        <taxon>Ascomycota</taxon>
        <taxon>Saccharomycotina</taxon>
        <taxon>Lipomycetes</taxon>
        <taxon>Lipomycetales</taxon>
        <taxon>Lipomycetaceae</taxon>
        <taxon>Myxozyma</taxon>
    </lineage>
</organism>
<evidence type="ECO:0000313" key="3">
    <source>
        <dbReference type="Proteomes" id="UP001498771"/>
    </source>
</evidence>
<dbReference type="Proteomes" id="UP001498771">
    <property type="component" value="Unassembled WGS sequence"/>
</dbReference>
<feature type="region of interest" description="Disordered" evidence="1">
    <location>
        <begin position="1"/>
        <end position="184"/>
    </location>
</feature>
<dbReference type="RefSeq" id="XP_064770040.1">
    <property type="nucleotide sequence ID" value="XM_064911264.1"/>
</dbReference>
<keyword evidence="3" id="KW-1185">Reference proteome</keyword>
<gene>
    <name evidence="2" type="ORF">BZA70DRAFT_270193</name>
</gene>
<reference evidence="2 3" key="1">
    <citation type="submission" date="2024-03" db="EMBL/GenBank/DDBJ databases">
        <title>Genome-scale model development and genomic sequencing of the oleaginous clade Lipomyces.</title>
        <authorList>
            <consortium name="Lawrence Berkeley National Laboratory"/>
            <person name="Czajka J.J."/>
            <person name="Han Y."/>
            <person name="Kim J."/>
            <person name="Mondo S.J."/>
            <person name="Hofstad B.A."/>
            <person name="Robles A."/>
            <person name="Haridas S."/>
            <person name="Riley R."/>
            <person name="LaButti K."/>
            <person name="Pangilinan J."/>
            <person name="Andreopoulos W."/>
            <person name="Lipzen A."/>
            <person name="Yan J."/>
            <person name="Wang M."/>
            <person name="Ng V."/>
            <person name="Grigoriev I.V."/>
            <person name="Spatafora J.W."/>
            <person name="Magnuson J.K."/>
            <person name="Baker S.E."/>
            <person name="Pomraning K.R."/>
        </authorList>
    </citation>
    <scope>NUCLEOTIDE SEQUENCE [LARGE SCALE GENOMIC DNA]</scope>
    <source>
        <strain evidence="2 3">Phaff 52-87</strain>
    </source>
</reference>
<feature type="compositionally biased region" description="Basic and acidic residues" evidence="1">
    <location>
        <begin position="73"/>
        <end position="86"/>
    </location>
</feature>
<comment type="caution">
    <text evidence="2">The sequence shown here is derived from an EMBL/GenBank/DDBJ whole genome shotgun (WGS) entry which is preliminary data.</text>
</comment>
<dbReference type="GeneID" id="90036776"/>
<protein>
    <submittedName>
        <fullName evidence="2">Uncharacterized protein</fullName>
    </submittedName>
</protein>
<feature type="compositionally biased region" description="Basic and acidic residues" evidence="1">
    <location>
        <begin position="48"/>
        <end position="63"/>
    </location>
</feature>
<proteinExistence type="predicted"/>
<accession>A0ABR1FAX8</accession>
<evidence type="ECO:0000256" key="1">
    <source>
        <dbReference type="SAM" id="MobiDB-lite"/>
    </source>
</evidence>
<evidence type="ECO:0000313" key="2">
    <source>
        <dbReference type="EMBL" id="KAK7207007.1"/>
    </source>
</evidence>